<dbReference type="GO" id="GO:0000272">
    <property type="term" value="P:polysaccharide catabolic process"/>
    <property type="evidence" value="ECO:0007669"/>
    <property type="project" value="UniProtKB-KW"/>
</dbReference>
<evidence type="ECO:0000256" key="9">
    <source>
        <dbReference type="SAM" id="SignalP"/>
    </source>
</evidence>
<dbReference type="InterPro" id="IPR011050">
    <property type="entry name" value="Pectin_lyase_fold/virulence"/>
</dbReference>
<dbReference type="Gene3D" id="2.160.20.10">
    <property type="entry name" value="Single-stranded right-handed beta-helix, Pectin lyase-like"/>
    <property type="match status" value="1"/>
</dbReference>
<feature type="domain" description="Rhamnogalacturonase A/B/Epimerase-like pectate lyase" evidence="10">
    <location>
        <begin position="36"/>
        <end position="79"/>
    </location>
</feature>
<dbReference type="GO" id="GO:0004650">
    <property type="term" value="F:polygalacturonase activity"/>
    <property type="evidence" value="ECO:0007669"/>
    <property type="project" value="InterPro"/>
</dbReference>
<keyword evidence="6 8" id="KW-0326">Glycosidase</keyword>
<dbReference type="InterPro" id="IPR024535">
    <property type="entry name" value="RHGA/B-epi-like_pectate_lyase"/>
</dbReference>
<dbReference type="EMBL" id="JAQMWT010000598">
    <property type="protein sequence ID" value="KAJ8598971.1"/>
    <property type="molecule type" value="Genomic_DNA"/>
</dbReference>
<evidence type="ECO:0000313" key="11">
    <source>
        <dbReference type="EMBL" id="KAJ8598971.1"/>
    </source>
</evidence>
<keyword evidence="4" id="KW-0325">Glycoprotein</keyword>
<comment type="caution">
    <text evidence="11">The sequence shown here is derived from an EMBL/GenBank/DDBJ whole genome shotgun (WGS) entry which is preliminary data.</text>
</comment>
<evidence type="ECO:0000313" key="12">
    <source>
        <dbReference type="Proteomes" id="UP001230188"/>
    </source>
</evidence>
<evidence type="ECO:0000256" key="7">
    <source>
        <dbReference type="ARBA" id="ARBA00023326"/>
    </source>
</evidence>
<dbReference type="Pfam" id="PF12708">
    <property type="entry name" value="Pect-lyase_RHGA_epim"/>
    <property type="match status" value="1"/>
</dbReference>
<gene>
    <name evidence="11" type="ORF">CTAYLR_009262</name>
</gene>
<accession>A0AAD7U615</accession>
<evidence type="ECO:0000256" key="2">
    <source>
        <dbReference type="ARBA" id="ARBA00022801"/>
    </source>
</evidence>
<evidence type="ECO:0000256" key="4">
    <source>
        <dbReference type="ARBA" id="ARBA00023180"/>
    </source>
</evidence>
<protein>
    <recommendedName>
        <fullName evidence="10">Rhamnogalacturonase A/B/Epimerase-like pectate lyase domain-containing protein</fullName>
    </recommendedName>
</protein>
<keyword evidence="3" id="KW-1015">Disulfide bond</keyword>
<evidence type="ECO:0000256" key="1">
    <source>
        <dbReference type="ARBA" id="ARBA00008834"/>
    </source>
</evidence>
<evidence type="ECO:0000256" key="6">
    <source>
        <dbReference type="ARBA" id="ARBA00023295"/>
    </source>
</evidence>
<dbReference type="InterPro" id="IPR000743">
    <property type="entry name" value="Glyco_hydro_28"/>
</dbReference>
<evidence type="ECO:0000256" key="3">
    <source>
        <dbReference type="ARBA" id="ARBA00023157"/>
    </source>
</evidence>
<evidence type="ECO:0000256" key="8">
    <source>
        <dbReference type="RuleBase" id="RU361169"/>
    </source>
</evidence>
<evidence type="ECO:0000259" key="10">
    <source>
        <dbReference type="Pfam" id="PF12708"/>
    </source>
</evidence>
<keyword evidence="5" id="KW-0119">Carbohydrate metabolism</keyword>
<feature type="chain" id="PRO_5042272578" description="Rhamnogalacturonase A/B/Epimerase-like pectate lyase domain-containing protein" evidence="9">
    <location>
        <begin position="16"/>
        <end position="462"/>
    </location>
</feature>
<feature type="signal peptide" evidence="9">
    <location>
        <begin position="1"/>
        <end position="15"/>
    </location>
</feature>
<keyword evidence="9" id="KW-0732">Signal</keyword>
<evidence type="ECO:0000256" key="5">
    <source>
        <dbReference type="ARBA" id="ARBA00023277"/>
    </source>
</evidence>
<dbReference type="GO" id="GO:0046576">
    <property type="term" value="F:rhamnogalacturonan alpha-L-rhamnopyranosyl-(1-&gt;4)-alpha-D-galactopyranosyluronide lyase activity"/>
    <property type="evidence" value="ECO:0007669"/>
    <property type="project" value="UniProtKB-ARBA"/>
</dbReference>
<keyword evidence="12" id="KW-1185">Reference proteome</keyword>
<dbReference type="InterPro" id="IPR012334">
    <property type="entry name" value="Pectin_lyas_fold"/>
</dbReference>
<keyword evidence="7" id="KW-0624">Polysaccharide degradation</keyword>
<reference evidence="11" key="1">
    <citation type="submission" date="2023-01" db="EMBL/GenBank/DDBJ databases">
        <title>Metagenome sequencing of chrysophaentin producing Chrysophaeum taylorii.</title>
        <authorList>
            <person name="Davison J."/>
            <person name="Bewley C."/>
        </authorList>
    </citation>
    <scope>NUCLEOTIDE SEQUENCE</scope>
    <source>
        <strain evidence="11">NIES-1699</strain>
    </source>
</reference>
<dbReference type="AlphaFoldDB" id="A0AAD7U615"/>
<name>A0AAD7U615_9STRA</name>
<proteinExistence type="inferred from homology"/>
<dbReference type="PANTHER" id="PTHR31736:SF19">
    <property type="entry name" value="PECTIN LYASE SUPERFAMILY PROTEIN-RELATED"/>
    <property type="match status" value="1"/>
</dbReference>
<dbReference type="SUPFAM" id="SSF51126">
    <property type="entry name" value="Pectin lyase-like"/>
    <property type="match status" value="1"/>
</dbReference>
<organism evidence="11 12">
    <name type="scientific">Chrysophaeum taylorii</name>
    <dbReference type="NCBI Taxonomy" id="2483200"/>
    <lineage>
        <taxon>Eukaryota</taxon>
        <taxon>Sar</taxon>
        <taxon>Stramenopiles</taxon>
        <taxon>Ochrophyta</taxon>
        <taxon>Pelagophyceae</taxon>
        <taxon>Pelagomonadales</taxon>
        <taxon>Pelagomonadaceae</taxon>
        <taxon>Chrysophaeum</taxon>
    </lineage>
</organism>
<comment type="similarity">
    <text evidence="1 8">Belongs to the glycosyl hydrolase 28 family.</text>
</comment>
<sequence>MLVLLLTVLLDAASAWYRHDPRLVRVVAPLIGDTTFDVRDYGAVGDGTTDDTTAIQAALDACASSDSGGFVEFSGGTFLSLPLYVKGDNCGLWVSSTLLQMHWTEEPLGSASTSFLNVKDVSHFAITGGGTIDGNGPLWWPNDDPRPRLVHIKDSANVALYDVAFYDSADHTLEVYADNVEISHVNISVDWTAFDGKAPNTDGVDVHGTPFYIHDSTIDVGDDNVAVHASDILVEDCVFGGEGDGVHGHGASIGSLGDGSAISNVTFRNIVFENTHVGPNIKVSAGATSGYCKDVLYENIILFDLQYWNMRLNMGYDDDAAEASPTNYRQSRQSRRRLGSSNFLLSNITYRNISAPKTTQVPGELLCSDDIPCINLHLQDITFAGVDEDDWVCADAYGDMDDVVPAACVKSGYPPGDFSFSYSYSYSFEEQEEGGETASSLGASPLLVSDLQRAETRRTQTS</sequence>
<dbReference type="Pfam" id="PF00295">
    <property type="entry name" value="Glyco_hydro_28"/>
    <property type="match status" value="1"/>
</dbReference>
<keyword evidence="2 8" id="KW-0378">Hydrolase</keyword>
<dbReference type="Proteomes" id="UP001230188">
    <property type="component" value="Unassembled WGS sequence"/>
</dbReference>
<dbReference type="PANTHER" id="PTHR31736">
    <property type="match status" value="1"/>
</dbReference>